<dbReference type="AlphaFoldDB" id="A0ABD1YRJ8"/>
<evidence type="ECO:0000313" key="2">
    <source>
        <dbReference type="EMBL" id="KAL2633270.1"/>
    </source>
</evidence>
<reference evidence="2 3" key="1">
    <citation type="submission" date="2024-09" db="EMBL/GenBank/DDBJ databases">
        <title>Chromosome-scale assembly of Riccia fluitans.</title>
        <authorList>
            <person name="Paukszto L."/>
            <person name="Sawicki J."/>
            <person name="Karawczyk K."/>
            <person name="Piernik-Szablinska J."/>
            <person name="Szczecinska M."/>
            <person name="Mazdziarz M."/>
        </authorList>
    </citation>
    <scope>NUCLEOTIDE SEQUENCE [LARGE SCALE GENOMIC DNA]</scope>
    <source>
        <strain evidence="2">Rf_01</strain>
        <tissue evidence="2">Aerial parts of the thallus</tissue>
    </source>
</reference>
<feature type="compositionally biased region" description="Polar residues" evidence="1">
    <location>
        <begin position="96"/>
        <end position="110"/>
    </location>
</feature>
<evidence type="ECO:0000313" key="3">
    <source>
        <dbReference type="Proteomes" id="UP001605036"/>
    </source>
</evidence>
<comment type="caution">
    <text evidence="2">The sequence shown here is derived from an EMBL/GenBank/DDBJ whole genome shotgun (WGS) entry which is preliminary data.</text>
</comment>
<dbReference type="EMBL" id="JBHFFA010000003">
    <property type="protein sequence ID" value="KAL2633270.1"/>
    <property type="molecule type" value="Genomic_DNA"/>
</dbReference>
<sequence>MNLMANVPSHTRVMRVAISDCVKHEITVSGNLGYRNRESASRAPPSGSAGFRGSVPLYRVAPCLLSQPFLYGGRLQLNRSRGIHLQELPTIAISDGSPSTLHGGRPQSSGLGPRGYKSGTPAFHAADQGRLGSRAHLGRAFMDSWGRKLESWEDLGGLRHPRG</sequence>
<keyword evidence="3" id="KW-1185">Reference proteome</keyword>
<feature type="region of interest" description="Disordered" evidence="1">
    <location>
        <begin position="94"/>
        <end position="125"/>
    </location>
</feature>
<evidence type="ECO:0000256" key="1">
    <source>
        <dbReference type="SAM" id="MobiDB-lite"/>
    </source>
</evidence>
<accession>A0ABD1YRJ8</accession>
<dbReference type="Proteomes" id="UP001605036">
    <property type="component" value="Unassembled WGS sequence"/>
</dbReference>
<proteinExistence type="predicted"/>
<protein>
    <submittedName>
        <fullName evidence="2">Uncharacterized protein</fullName>
    </submittedName>
</protein>
<name>A0ABD1YRJ8_9MARC</name>
<gene>
    <name evidence="2" type="ORF">R1flu_004749</name>
</gene>
<organism evidence="2 3">
    <name type="scientific">Riccia fluitans</name>
    <dbReference type="NCBI Taxonomy" id="41844"/>
    <lineage>
        <taxon>Eukaryota</taxon>
        <taxon>Viridiplantae</taxon>
        <taxon>Streptophyta</taxon>
        <taxon>Embryophyta</taxon>
        <taxon>Marchantiophyta</taxon>
        <taxon>Marchantiopsida</taxon>
        <taxon>Marchantiidae</taxon>
        <taxon>Marchantiales</taxon>
        <taxon>Ricciaceae</taxon>
        <taxon>Riccia</taxon>
    </lineage>
</organism>